<keyword evidence="2" id="KW-1185">Reference proteome</keyword>
<name>A0A270B736_9PROT</name>
<dbReference type="Proteomes" id="UP000216033">
    <property type="component" value="Unassembled WGS sequence"/>
</dbReference>
<organism evidence="1 2">
    <name type="scientific">Acetobacter syzygii</name>
    <dbReference type="NCBI Taxonomy" id="146476"/>
    <lineage>
        <taxon>Bacteria</taxon>
        <taxon>Pseudomonadati</taxon>
        <taxon>Pseudomonadota</taxon>
        <taxon>Alphaproteobacteria</taxon>
        <taxon>Acetobacterales</taxon>
        <taxon>Acetobacteraceae</taxon>
        <taxon>Acetobacter</taxon>
    </lineage>
</organism>
<gene>
    <name evidence="1" type="ORF">B9K05_12635</name>
</gene>
<proteinExistence type="predicted"/>
<evidence type="ECO:0000313" key="2">
    <source>
        <dbReference type="Proteomes" id="UP000216033"/>
    </source>
</evidence>
<dbReference type="OrthoDB" id="7224272at2"/>
<dbReference type="RefSeq" id="WP_095351914.1">
    <property type="nucleotide sequence ID" value="NZ_JABUNT010000017.1"/>
</dbReference>
<dbReference type="EMBL" id="NDFP01000018">
    <property type="protein sequence ID" value="PAL20854.1"/>
    <property type="molecule type" value="Genomic_DNA"/>
</dbReference>
<accession>A0A270B736</accession>
<reference evidence="1 2" key="1">
    <citation type="submission" date="2017-04" db="EMBL/GenBank/DDBJ databases">
        <title>Kefir bacterial isolates.</title>
        <authorList>
            <person name="Kim Y."/>
            <person name="Blasche S."/>
            <person name="Patil K.R."/>
        </authorList>
    </citation>
    <scope>NUCLEOTIDE SEQUENCE [LARGE SCALE GENOMIC DNA]</scope>
    <source>
        <strain evidence="1 2">KR-2</strain>
    </source>
</reference>
<sequence length="127" mass="14515">MAALWKRLYSPSCIARFFGLKTTTVAEAARRAGLPDRRGFPIASECPYKDPFEKPENPTLVGMMVEKFCRITQKLFFVRPKEKRTVHYSLQGRLAINKRQADVDNWEMSGTLNSSAVENSAFRFSYA</sequence>
<evidence type="ECO:0000313" key="1">
    <source>
        <dbReference type="EMBL" id="PAL20854.1"/>
    </source>
</evidence>
<dbReference type="AlphaFoldDB" id="A0A270B736"/>
<comment type="caution">
    <text evidence="1">The sequence shown here is derived from an EMBL/GenBank/DDBJ whole genome shotgun (WGS) entry which is preliminary data.</text>
</comment>
<protein>
    <submittedName>
        <fullName evidence="1">Uncharacterized protein</fullName>
    </submittedName>
</protein>